<dbReference type="Proteomes" id="UP000541857">
    <property type="component" value="Unassembled WGS sequence"/>
</dbReference>
<evidence type="ECO:0000313" key="1">
    <source>
        <dbReference type="EMBL" id="MBA6154837.1"/>
    </source>
</evidence>
<protein>
    <submittedName>
        <fullName evidence="3">Uncharacterized protein</fullName>
    </submittedName>
</protein>
<proteinExistence type="predicted"/>
<accession>A0A7W2R5G4</accession>
<dbReference type="RefSeq" id="WP_139856850.1">
    <property type="nucleotide sequence ID" value="NZ_JACGLT010000032.1"/>
</dbReference>
<dbReference type="EMBL" id="JACGLT010000037">
    <property type="protein sequence ID" value="MBA6154867.1"/>
    <property type="molecule type" value="Genomic_DNA"/>
</dbReference>
<keyword evidence="4" id="KW-1185">Reference proteome</keyword>
<dbReference type="EMBL" id="JACGLT010000032">
    <property type="protein sequence ID" value="MBA6154837.1"/>
    <property type="molecule type" value="Genomic_DNA"/>
</dbReference>
<reference evidence="3 4" key="1">
    <citation type="submission" date="2020-07" db="EMBL/GenBank/DDBJ databases">
        <title>Bacterium isolated from marine sediment.</title>
        <authorList>
            <person name="Shang D."/>
        </authorList>
    </citation>
    <scope>NUCLEOTIDE SEQUENCE [LARGE SCALE GENOMIC DNA]</scope>
    <source>
        <strain evidence="3 4">F6074</strain>
    </source>
</reference>
<dbReference type="InterPro" id="IPR023162">
    <property type="entry name" value="Apc36109-like_dom_sf"/>
</dbReference>
<dbReference type="Gene3D" id="1.10.340.20">
    <property type="entry name" value="Apc36109-like domain"/>
    <property type="match status" value="1"/>
</dbReference>
<sequence length="105" mass="12175">MTDYQQTEEFKRREKESEDVQAILTTWNPLGSRSKEISDLDNYFTEANDILFHIRTNLHFPKKGDRQTRTVRIVRTVLNEAFGLSLTDSDCEKPAAKIVSVVEIK</sequence>
<name>A0A7W2R5G4_9FLAO</name>
<evidence type="ECO:0000313" key="2">
    <source>
        <dbReference type="EMBL" id="MBA6154867.1"/>
    </source>
</evidence>
<gene>
    <name evidence="1" type="ORF">H3Z82_19130</name>
    <name evidence="2" type="ORF">H3Z82_19285</name>
    <name evidence="3" type="ORF">H3Z82_19400</name>
</gene>
<evidence type="ECO:0000313" key="4">
    <source>
        <dbReference type="Proteomes" id="UP000541857"/>
    </source>
</evidence>
<dbReference type="EMBL" id="JACGLT010000042">
    <property type="protein sequence ID" value="MBA6154889.1"/>
    <property type="molecule type" value="Genomic_DNA"/>
</dbReference>
<evidence type="ECO:0000313" key="3">
    <source>
        <dbReference type="EMBL" id="MBA6154889.1"/>
    </source>
</evidence>
<dbReference type="AlphaFoldDB" id="A0A7W2R5G4"/>
<comment type="caution">
    <text evidence="3">The sequence shown here is derived from an EMBL/GenBank/DDBJ whole genome shotgun (WGS) entry which is preliminary data.</text>
</comment>
<organism evidence="3 4">
    <name type="scientific">Gelidibacter maritimus</name>
    <dbReference type="NCBI Taxonomy" id="2761487"/>
    <lineage>
        <taxon>Bacteria</taxon>
        <taxon>Pseudomonadati</taxon>
        <taxon>Bacteroidota</taxon>
        <taxon>Flavobacteriia</taxon>
        <taxon>Flavobacteriales</taxon>
        <taxon>Flavobacteriaceae</taxon>
        <taxon>Gelidibacter</taxon>
    </lineage>
</organism>